<dbReference type="EMBL" id="SKCS01000270">
    <property type="protein sequence ID" value="TNN12064.1"/>
    <property type="molecule type" value="Genomic_DNA"/>
</dbReference>
<evidence type="ECO:0000256" key="9">
    <source>
        <dbReference type="ARBA" id="ARBA00032900"/>
    </source>
</evidence>
<evidence type="ECO:0000313" key="13">
    <source>
        <dbReference type="EMBL" id="TNN12064.1"/>
    </source>
</evidence>
<evidence type="ECO:0000256" key="4">
    <source>
        <dbReference type="ARBA" id="ARBA00013081"/>
    </source>
</evidence>
<dbReference type="OrthoDB" id="45007at2759"/>
<dbReference type="Gene3D" id="3.60.21.10">
    <property type="match status" value="1"/>
</dbReference>
<evidence type="ECO:0000256" key="3">
    <source>
        <dbReference type="ARBA" id="ARBA00010567"/>
    </source>
</evidence>
<dbReference type="CDD" id="cd07395">
    <property type="entry name" value="MPP_CSTP1"/>
    <property type="match status" value="1"/>
</dbReference>
<reference evidence="13 14" key="1">
    <citation type="submission" date="2019-03" db="EMBL/GenBank/DDBJ databases">
        <title>An improved genome assembly of the fluke Schistosoma japonicum.</title>
        <authorList>
            <person name="Hu W."/>
            <person name="Luo F."/>
            <person name="Yin M."/>
            <person name="Mo X."/>
            <person name="Sun C."/>
            <person name="Wu Q."/>
            <person name="Zhu B."/>
            <person name="Xiang M."/>
            <person name="Wang J."/>
            <person name="Wang Y."/>
            <person name="Zhang T."/>
            <person name="Xu B."/>
            <person name="Zheng H."/>
            <person name="Feng Z."/>
        </authorList>
    </citation>
    <scope>NUCLEOTIDE SEQUENCE [LARGE SCALE GENOMIC DNA]</scope>
    <source>
        <strain evidence="13">HuSjv2</strain>
        <tissue evidence="13">Worms</tissue>
    </source>
</reference>
<dbReference type="SUPFAM" id="SSF56300">
    <property type="entry name" value="Metallo-dependent phosphatases"/>
    <property type="match status" value="1"/>
</dbReference>
<evidence type="ECO:0000256" key="8">
    <source>
        <dbReference type="ARBA" id="ARBA00022801"/>
    </source>
</evidence>
<evidence type="ECO:0000259" key="12">
    <source>
        <dbReference type="Pfam" id="PF00149"/>
    </source>
</evidence>
<dbReference type="InterPro" id="IPR004843">
    <property type="entry name" value="Calcineurin-like_PHP"/>
</dbReference>
<organism evidence="13 14">
    <name type="scientific">Schistosoma japonicum</name>
    <name type="common">Blood fluke</name>
    <dbReference type="NCBI Taxonomy" id="6182"/>
    <lineage>
        <taxon>Eukaryota</taxon>
        <taxon>Metazoa</taxon>
        <taxon>Spiralia</taxon>
        <taxon>Lophotrochozoa</taxon>
        <taxon>Platyhelminthes</taxon>
        <taxon>Trematoda</taxon>
        <taxon>Digenea</taxon>
        <taxon>Strigeidida</taxon>
        <taxon>Schistosomatoidea</taxon>
        <taxon>Schistosomatidae</taxon>
        <taxon>Schistosoma</taxon>
    </lineage>
</organism>
<dbReference type="InterPro" id="IPR029052">
    <property type="entry name" value="Metallo-depent_PP-like"/>
</dbReference>
<dbReference type="PANTHER" id="PTHR43143:SF1">
    <property type="entry name" value="SERINE_THREONINE-PROTEIN PHOSPHATASE CPPED1"/>
    <property type="match status" value="1"/>
</dbReference>
<sequence>MMNKCFGRLGFQLAKFLNMESIATQCSALLTSKNRSLSLTTSTDASNPFRFVIIADPQLGLLEQYVEKRPRPHHWDREVKLVDRAMNIVNRLCPKPSFVVICGDLVNDQPGGSDKCKQTSDLLDVLSHLDSNIPLIVLPGNHDVGDCPNENGVQDYRSVWGDDYFSFIFNRIRFIVINTQYLMNDSKCASLASEFRQWFYEQISLRNKDFDMSVLFQHVPFFLEDLNEPDNYFNIPMNNRNEFVKELHKNQIYYAFSGHLHKNNISTYTPPTTVNKSNNITVMPFSMISSSSVCVQLGNDQPGLRLVQINNSSNTENCLKHVYWSLDELEEILNSGKQPEI</sequence>
<dbReference type="STRING" id="6182.A0A4Z2D6F2"/>
<comment type="catalytic activity">
    <reaction evidence="10">
        <text>O-phospho-L-seryl-[protein] + H2O = L-seryl-[protein] + phosphate</text>
        <dbReference type="Rhea" id="RHEA:20629"/>
        <dbReference type="Rhea" id="RHEA-COMP:9863"/>
        <dbReference type="Rhea" id="RHEA-COMP:11604"/>
        <dbReference type="ChEBI" id="CHEBI:15377"/>
        <dbReference type="ChEBI" id="CHEBI:29999"/>
        <dbReference type="ChEBI" id="CHEBI:43474"/>
        <dbReference type="ChEBI" id="CHEBI:83421"/>
        <dbReference type="EC" id="3.1.3.16"/>
    </reaction>
</comment>
<evidence type="ECO:0000256" key="11">
    <source>
        <dbReference type="ARBA" id="ARBA00048336"/>
    </source>
</evidence>
<evidence type="ECO:0000256" key="10">
    <source>
        <dbReference type="ARBA" id="ARBA00047761"/>
    </source>
</evidence>
<evidence type="ECO:0000256" key="7">
    <source>
        <dbReference type="ARBA" id="ARBA00022723"/>
    </source>
</evidence>
<comment type="catalytic activity">
    <reaction evidence="11">
        <text>O-phospho-L-threonyl-[protein] + H2O = L-threonyl-[protein] + phosphate</text>
        <dbReference type="Rhea" id="RHEA:47004"/>
        <dbReference type="Rhea" id="RHEA-COMP:11060"/>
        <dbReference type="Rhea" id="RHEA-COMP:11605"/>
        <dbReference type="ChEBI" id="CHEBI:15377"/>
        <dbReference type="ChEBI" id="CHEBI:30013"/>
        <dbReference type="ChEBI" id="CHEBI:43474"/>
        <dbReference type="ChEBI" id="CHEBI:61977"/>
        <dbReference type="EC" id="3.1.3.16"/>
    </reaction>
</comment>
<dbReference type="InterPro" id="IPR051918">
    <property type="entry name" value="STPP_CPPED1"/>
</dbReference>
<dbReference type="Pfam" id="PF00149">
    <property type="entry name" value="Metallophos"/>
    <property type="match status" value="1"/>
</dbReference>
<feature type="domain" description="Calcineurin-like phosphoesterase" evidence="12">
    <location>
        <begin position="49"/>
        <end position="262"/>
    </location>
</feature>
<comment type="subcellular location">
    <subcellularLocation>
        <location evidence="2">Cytoplasm</location>
    </subcellularLocation>
</comment>
<comment type="similarity">
    <text evidence="3">Belongs to the metallophosphoesterase superfamily. CPPED1 family.</text>
</comment>
<proteinExistence type="inferred from homology"/>
<dbReference type="GO" id="GO:0046872">
    <property type="term" value="F:metal ion binding"/>
    <property type="evidence" value="ECO:0007669"/>
    <property type="project" value="UniProtKB-KW"/>
</dbReference>
<evidence type="ECO:0000256" key="5">
    <source>
        <dbReference type="ARBA" id="ARBA00013356"/>
    </source>
</evidence>
<evidence type="ECO:0000256" key="6">
    <source>
        <dbReference type="ARBA" id="ARBA00022490"/>
    </source>
</evidence>
<dbReference type="GO" id="GO:0004722">
    <property type="term" value="F:protein serine/threonine phosphatase activity"/>
    <property type="evidence" value="ECO:0007669"/>
    <property type="project" value="UniProtKB-EC"/>
</dbReference>
<dbReference type="EC" id="3.1.3.16" evidence="4"/>
<dbReference type="GO" id="GO:0005737">
    <property type="term" value="C:cytoplasm"/>
    <property type="evidence" value="ECO:0007669"/>
    <property type="project" value="UniProtKB-SubCell"/>
</dbReference>
<evidence type="ECO:0000256" key="2">
    <source>
        <dbReference type="ARBA" id="ARBA00004496"/>
    </source>
</evidence>
<keyword evidence="8" id="KW-0378">Hydrolase</keyword>
<dbReference type="Proteomes" id="UP000311919">
    <property type="component" value="Unassembled WGS sequence"/>
</dbReference>
<dbReference type="PANTHER" id="PTHR43143">
    <property type="entry name" value="METALLOPHOSPHOESTERASE, CALCINEURIN SUPERFAMILY"/>
    <property type="match status" value="1"/>
</dbReference>
<gene>
    <name evidence="13" type="ORF">EWB00_004110</name>
</gene>
<keyword evidence="14" id="KW-1185">Reference proteome</keyword>
<accession>A0A4Z2D6F2</accession>
<protein>
    <recommendedName>
        <fullName evidence="5">Serine/threonine-protein phosphatase CPPED1</fullName>
        <ecNumber evidence="4">3.1.3.16</ecNumber>
    </recommendedName>
    <alternativeName>
        <fullName evidence="9">Calcineurin-like phosphoesterase domain-containing protein 1</fullName>
    </alternativeName>
</protein>
<comment type="caution">
    <text evidence="13">The sequence shown here is derived from an EMBL/GenBank/DDBJ whole genome shotgun (WGS) entry which is preliminary data.</text>
</comment>
<dbReference type="AlphaFoldDB" id="A0A4Z2D6F2"/>
<keyword evidence="6" id="KW-0963">Cytoplasm</keyword>
<keyword evidence="7" id="KW-0479">Metal-binding</keyword>
<name>A0A4Z2D6F2_SCHJA</name>
<dbReference type="InterPro" id="IPR041867">
    <property type="entry name" value="MPP_CSTP1"/>
</dbReference>
<evidence type="ECO:0000256" key="1">
    <source>
        <dbReference type="ARBA" id="ARBA00001968"/>
    </source>
</evidence>
<comment type="cofactor">
    <cofactor evidence="1">
        <name>a divalent metal cation</name>
        <dbReference type="ChEBI" id="CHEBI:60240"/>
    </cofactor>
</comment>
<evidence type="ECO:0000313" key="14">
    <source>
        <dbReference type="Proteomes" id="UP000311919"/>
    </source>
</evidence>